<evidence type="ECO:0000259" key="2">
    <source>
        <dbReference type="Pfam" id="PF00266"/>
    </source>
</evidence>
<dbReference type="SUPFAM" id="SSF53383">
    <property type="entry name" value="PLP-dependent transferases"/>
    <property type="match status" value="1"/>
</dbReference>
<comment type="caution">
    <text evidence="3">The sequence shown here is derived from an EMBL/GenBank/DDBJ whole genome shotgun (WGS) entry which is preliminary data.</text>
</comment>
<evidence type="ECO:0000256" key="1">
    <source>
        <dbReference type="ARBA" id="ARBA00022898"/>
    </source>
</evidence>
<sequence length="547" mass="60861">MTPDVTDLDWLRSQIIGVDATIHTPFGARPMLYADYTASGRGLHFVEGYLRSLLPLYANSHTEDDVTGRITTALLHQAEERIKSLVNAGPDGRIIAFGTGATGAIDRMQQLLGVKLPAASRALLDALLEGFLGQEQASAFRRYRESHQPVVFVGPYEHHSNEISWRESLCTVVEVQMTADGAIDLEHLESLLQEPAFRDRLRIGSFSAASNVTGMISPVPEIAALLHRHDALALFDYAASAPYVPIDMNPGRQPGDHLDAVFISPHKFLGGPGASGLLVFNKRCYRTDLPPSMAGGGTVEYVGPEDHDFLEDIEEREKAGTPGILQTIRAALVMELKQAIGFERIEQRERAMVRQAFERWQAHPGIEILGNQDPERRVGIVSLNVRDPEGQYLHPRFVTTLLNDLFGIQSRAGCSCAGPYGHKLLDISPVKAAEYRSWITRGYHGVKPGWCRVGFHFAFDQAEVDYLLECMEFVADHGHRFVHRYHFDAHSGSWTHREWRGELPTLSLQRALEPVAGSSPLTQEQRRQRYRDALDEARDLAEDSGSG</sequence>
<dbReference type="EMBL" id="DRKP01000010">
    <property type="protein sequence ID" value="HEB94976.1"/>
    <property type="molecule type" value="Genomic_DNA"/>
</dbReference>
<dbReference type="InterPro" id="IPR015422">
    <property type="entry name" value="PyrdxlP-dep_Trfase_small"/>
</dbReference>
<name>A0A831RLD3_9GAMM</name>
<keyword evidence="3" id="KW-0808">Transferase</keyword>
<dbReference type="InterPro" id="IPR000192">
    <property type="entry name" value="Aminotrans_V_dom"/>
</dbReference>
<organism evidence="3">
    <name type="scientific">Sedimenticola thiotaurini</name>
    <dbReference type="NCBI Taxonomy" id="1543721"/>
    <lineage>
        <taxon>Bacteria</taxon>
        <taxon>Pseudomonadati</taxon>
        <taxon>Pseudomonadota</taxon>
        <taxon>Gammaproteobacteria</taxon>
        <taxon>Chromatiales</taxon>
        <taxon>Sedimenticolaceae</taxon>
        <taxon>Sedimenticola</taxon>
    </lineage>
</organism>
<dbReference type="InterPro" id="IPR015424">
    <property type="entry name" value="PyrdxlP-dep_Trfase"/>
</dbReference>
<accession>A0A831RLD3</accession>
<gene>
    <name evidence="3" type="ORF">ENI96_00930</name>
</gene>
<dbReference type="Gene3D" id="3.40.640.10">
    <property type="entry name" value="Type I PLP-dependent aspartate aminotransferase-like (Major domain)"/>
    <property type="match status" value="1"/>
</dbReference>
<dbReference type="GO" id="GO:0008483">
    <property type="term" value="F:transaminase activity"/>
    <property type="evidence" value="ECO:0007669"/>
    <property type="project" value="UniProtKB-KW"/>
</dbReference>
<dbReference type="PANTHER" id="PTHR43586:SF8">
    <property type="entry name" value="CYSTEINE DESULFURASE 1, CHLOROPLASTIC"/>
    <property type="match status" value="1"/>
</dbReference>
<protein>
    <submittedName>
        <fullName evidence="3">Aminotransferase class V-fold PLP-dependent enzyme</fullName>
    </submittedName>
</protein>
<evidence type="ECO:0000313" key="3">
    <source>
        <dbReference type="EMBL" id="HEB94976.1"/>
    </source>
</evidence>
<dbReference type="AlphaFoldDB" id="A0A831RLD3"/>
<dbReference type="Pfam" id="PF00266">
    <property type="entry name" value="Aminotran_5"/>
    <property type="match status" value="1"/>
</dbReference>
<keyword evidence="1" id="KW-0663">Pyridoxal phosphate</keyword>
<dbReference type="Proteomes" id="UP000886251">
    <property type="component" value="Unassembled WGS sequence"/>
</dbReference>
<dbReference type="Gene3D" id="3.90.1150.10">
    <property type="entry name" value="Aspartate Aminotransferase, domain 1"/>
    <property type="match status" value="1"/>
</dbReference>
<feature type="domain" description="Aminotransferase class V" evidence="2">
    <location>
        <begin position="151"/>
        <end position="467"/>
    </location>
</feature>
<dbReference type="InterPro" id="IPR015421">
    <property type="entry name" value="PyrdxlP-dep_Trfase_major"/>
</dbReference>
<dbReference type="PANTHER" id="PTHR43586">
    <property type="entry name" value="CYSTEINE DESULFURASE"/>
    <property type="match status" value="1"/>
</dbReference>
<proteinExistence type="predicted"/>
<keyword evidence="3" id="KW-0032">Aminotransferase</keyword>
<reference evidence="3" key="1">
    <citation type="journal article" date="2020" name="mSystems">
        <title>Genome- and Community-Level Interaction Insights into Carbon Utilization and Element Cycling Functions of Hydrothermarchaeota in Hydrothermal Sediment.</title>
        <authorList>
            <person name="Zhou Z."/>
            <person name="Liu Y."/>
            <person name="Xu W."/>
            <person name="Pan J."/>
            <person name="Luo Z.H."/>
            <person name="Li M."/>
        </authorList>
    </citation>
    <scope>NUCLEOTIDE SEQUENCE [LARGE SCALE GENOMIC DNA]</scope>
    <source>
        <strain evidence="3">HyVt-443</strain>
    </source>
</reference>